<dbReference type="Proteomes" id="UP000277811">
    <property type="component" value="Unassembled WGS sequence"/>
</dbReference>
<feature type="chain" id="PRO_5039518238" evidence="1">
    <location>
        <begin position="19"/>
        <end position="129"/>
    </location>
</feature>
<proteinExistence type="predicted"/>
<organism evidence="2 3">
    <name type="scientific">Lucifera butyrica</name>
    <dbReference type="NCBI Taxonomy" id="1351585"/>
    <lineage>
        <taxon>Bacteria</taxon>
        <taxon>Bacillati</taxon>
        <taxon>Bacillota</taxon>
        <taxon>Negativicutes</taxon>
        <taxon>Veillonellales</taxon>
        <taxon>Veillonellaceae</taxon>
        <taxon>Lucifera</taxon>
    </lineage>
</organism>
<evidence type="ECO:0000256" key="1">
    <source>
        <dbReference type="SAM" id="SignalP"/>
    </source>
</evidence>
<keyword evidence="1" id="KW-0732">Signal</keyword>
<evidence type="ECO:0000313" key="2">
    <source>
        <dbReference type="EMBL" id="VBB07289.1"/>
    </source>
</evidence>
<dbReference type="EMBL" id="UPPP01000072">
    <property type="protein sequence ID" value="VBB07289.1"/>
    <property type="molecule type" value="Genomic_DNA"/>
</dbReference>
<dbReference type="InterPro" id="IPR009693">
    <property type="entry name" value="Glucitol_operon_activator"/>
</dbReference>
<name>A0A498R7X7_9FIRM</name>
<protein>
    <submittedName>
        <fullName evidence="2">Glucitol operon activator</fullName>
    </submittedName>
</protein>
<sequence length="129" mass="14585">MNLTRLFLGLLFLMTAQAVGTYMQVQQYKQAVRRLHRLGNVGIGSKKGRFVPGNIVVIACNRDGVITAGEIMEGYTIFNRFKEIRGIIGKTIYDLLAEYGSLPEKKQRMYKAHIQALDALNLRLNPDKL</sequence>
<feature type="signal peptide" evidence="1">
    <location>
        <begin position="1"/>
        <end position="18"/>
    </location>
</feature>
<evidence type="ECO:0000313" key="3">
    <source>
        <dbReference type="Proteomes" id="UP000277811"/>
    </source>
</evidence>
<accession>A0A498R7X7</accession>
<dbReference type="OrthoDB" id="9096700at2"/>
<dbReference type="AlphaFoldDB" id="A0A498R7X7"/>
<reference evidence="2 3" key="1">
    <citation type="submission" date="2018-06" db="EMBL/GenBank/DDBJ databases">
        <authorList>
            <person name="Strepis N."/>
        </authorList>
    </citation>
    <scope>NUCLEOTIDE SEQUENCE [LARGE SCALE GENOMIC DNA]</scope>
    <source>
        <strain evidence="2">LUCI</strain>
    </source>
</reference>
<dbReference type="RefSeq" id="WP_122628221.1">
    <property type="nucleotide sequence ID" value="NZ_UPPP01000072.1"/>
</dbReference>
<gene>
    <name evidence="2" type="ORF">LUCI_2533</name>
</gene>
<keyword evidence="3" id="KW-1185">Reference proteome</keyword>
<dbReference type="Pfam" id="PF06923">
    <property type="entry name" value="GutM"/>
    <property type="match status" value="1"/>
</dbReference>